<gene>
    <name evidence="1" type="ORF">AB6A40_011001</name>
</gene>
<accession>A0ABD6F3S1</accession>
<reference evidence="1 2" key="1">
    <citation type="submission" date="2024-08" db="EMBL/GenBank/DDBJ databases">
        <title>Gnathostoma spinigerum genome.</title>
        <authorList>
            <person name="Gonzalez-Bertolin B."/>
            <person name="Monzon S."/>
            <person name="Zaballos A."/>
            <person name="Jimenez P."/>
            <person name="Dekumyoy P."/>
            <person name="Varona S."/>
            <person name="Cuesta I."/>
            <person name="Sumanam S."/>
            <person name="Adisakwattana P."/>
            <person name="Gasser R.B."/>
            <person name="Hernandez-Gonzalez A."/>
            <person name="Young N.D."/>
            <person name="Perteguer M.J."/>
        </authorList>
    </citation>
    <scope>NUCLEOTIDE SEQUENCE [LARGE SCALE GENOMIC DNA]</scope>
    <source>
        <strain evidence="1">AL3</strain>
        <tissue evidence="1">Liver</tissue>
    </source>
</reference>
<protein>
    <submittedName>
        <fullName evidence="1">Uncharacterized protein</fullName>
    </submittedName>
</protein>
<comment type="caution">
    <text evidence="1">The sequence shown here is derived from an EMBL/GenBank/DDBJ whole genome shotgun (WGS) entry which is preliminary data.</text>
</comment>
<name>A0ABD6F3S1_9BILA</name>
<feature type="non-terminal residue" evidence="1">
    <location>
        <position position="1"/>
    </location>
</feature>
<evidence type="ECO:0000313" key="1">
    <source>
        <dbReference type="EMBL" id="MFH4984292.1"/>
    </source>
</evidence>
<sequence length="247" mass="26718">KLFIKAITSELLGRCDSSGNLRATDRTVPLSLVKENSELPLPVNGDHTLGTAGALMFRYIPPHYQAYTVASFAATRFGSHRQRPDYDAMRRIQRTAAFSAIATKADQSLSMGIPKDEGYLAAGDCSQQVLPNFVSSAAPSSVLEMENAPAAGTASFIRDSTYGTQQDPSQFYDHPVHMQFPVMYSQIPPPPISVTPAYIVGNTCGMQNWLDSSVSFSRIPPPTANITDIPSSCTKPIPTFSNVPVSK</sequence>
<keyword evidence="2" id="KW-1185">Reference proteome</keyword>
<organism evidence="1 2">
    <name type="scientific">Gnathostoma spinigerum</name>
    <dbReference type="NCBI Taxonomy" id="75299"/>
    <lineage>
        <taxon>Eukaryota</taxon>
        <taxon>Metazoa</taxon>
        <taxon>Ecdysozoa</taxon>
        <taxon>Nematoda</taxon>
        <taxon>Chromadorea</taxon>
        <taxon>Rhabditida</taxon>
        <taxon>Spirurina</taxon>
        <taxon>Gnathostomatomorpha</taxon>
        <taxon>Gnathostomatoidea</taxon>
        <taxon>Gnathostomatidae</taxon>
        <taxon>Gnathostoma</taxon>
    </lineage>
</organism>
<proteinExistence type="predicted"/>
<evidence type="ECO:0000313" key="2">
    <source>
        <dbReference type="Proteomes" id="UP001608902"/>
    </source>
</evidence>
<dbReference type="EMBL" id="JBGFUD010016408">
    <property type="protein sequence ID" value="MFH4984292.1"/>
    <property type="molecule type" value="Genomic_DNA"/>
</dbReference>
<dbReference type="Proteomes" id="UP001608902">
    <property type="component" value="Unassembled WGS sequence"/>
</dbReference>
<dbReference type="AlphaFoldDB" id="A0ABD6F3S1"/>